<dbReference type="PIRSF" id="PIRSF016281">
    <property type="entry name" value="EIF-3_zeta"/>
    <property type="match status" value="1"/>
</dbReference>
<keyword evidence="7" id="KW-1185">Reference proteome</keyword>
<evidence type="ECO:0000313" key="7">
    <source>
        <dbReference type="Proteomes" id="UP000019384"/>
    </source>
</evidence>
<evidence type="ECO:0000313" key="6">
    <source>
        <dbReference type="EMBL" id="CDK25692.1"/>
    </source>
</evidence>
<keyword evidence="2" id="KW-0396">Initiation factor</keyword>
<evidence type="ECO:0000256" key="4">
    <source>
        <dbReference type="ARBA" id="ARBA00022917"/>
    </source>
</evidence>
<feature type="region of interest" description="Disordered" evidence="5">
    <location>
        <begin position="119"/>
        <end position="167"/>
    </location>
</feature>
<dbReference type="Proteomes" id="UP000019384">
    <property type="component" value="Unassembled WGS sequence"/>
</dbReference>
<feature type="compositionally biased region" description="Low complexity" evidence="5">
    <location>
        <begin position="144"/>
        <end position="153"/>
    </location>
</feature>
<dbReference type="InterPro" id="IPR007783">
    <property type="entry name" value="eIF3d"/>
</dbReference>
<dbReference type="GeneID" id="34519091"/>
<sequence length="568" mass="63036">MSSLPFNFKDLAPATSSWGPQGDVPQSLRFSDVPYAPFSKSDKLGKAADWQSAKDAAAMQTAQTKNQKQFQRGQRDQYHAYGASAAASFAAEEEEAGEFLVVDNTAPPVGARQTLTLRGKKTIGGKPAPFDRNAKGQTGNKYQNNNANNNNNNSQRPQNFRGYNNTNRWNRFKDDSAAKRAPSVKVGSEWKLITEVEFNRLSKLNLDVKDVQDVDTYGTLNYYNKKFEKLNGTLSQPLQTLDRAIFNPSTQDDPIISSLADSKAAQIFATDGILAQLMCAYRSVYSWDIVVRKKNGVIFFDKRDGSTVDRLDVDENAPNPPIENIETDTNSADNLSLEATFINQNFVANSLLESSKFTLKHAENPFVSQADVAEPLLNRGYKYRKFVLPSSDASAEPMSIIVRTEIDATDKQPNGETSFVSINALNQYTPGTLDWKTKLNQQRGAIIAAELKRNNNKISRWTTKSILGGCDTMKIGFVARVLPKDNTKHVVLGVNTYKPLDLAAQINLSVNNGWGIVKSLIEIVEHESGSEDYKYVILKDPNSPKISIYHVPLDTFEETGGLEEESEE</sequence>
<protein>
    <recommendedName>
        <fullName evidence="8">Eukaryotic translation initiation factor 3 subunit D</fullName>
    </recommendedName>
</protein>
<name>W6MLI9_9ASCO</name>
<evidence type="ECO:0000256" key="5">
    <source>
        <dbReference type="SAM" id="MobiDB-lite"/>
    </source>
</evidence>
<feature type="region of interest" description="Disordered" evidence="5">
    <location>
        <begin position="1"/>
        <end position="25"/>
    </location>
</feature>
<proteinExistence type="predicted"/>
<organism evidence="6 7">
    <name type="scientific">Kuraishia capsulata CBS 1993</name>
    <dbReference type="NCBI Taxonomy" id="1382522"/>
    <lineage>
        <taxon>Eukaryota</taxon>
        <taxon>Fungi</taxon>
        <taxon>Dikarya</taxon>
        <taxon>Ascomycota</taxon>
        <taxon>Saccharomycotina</taxon>
        <taxon>Pichiomycetes</taxon>
        <taxon>Pichiales</taxon>
        <taxon>Pichiaceae</taxon>
        <taxon>Kuraishia</taxon>
    </lineage>
</organism>
<dbReference type="GO" id="GO:0003723">
    <property type="term" value="F:RNA binding"/>
    <property type="evidence" value="ECO:0007669"/>
    <property type="project" value="UniProtKB-KW"/>
</dbReference>
<dbReference type="PANTHER" id="PTHR12399">
    <property type="entry name" value="EUKARYOTIC TRANSLATION INITIATION FACTOR 3 SUBUNIT 7"/>
    <property type="match status" value="1"/>
</dbReference>
<dbReference type="RefSeq" id="XP_022457703.1">
    <property type="nucleotide sequence ID" value="XM_022603865.1"/>
</dbReference>
<keyword evidence="3" id="KW-0694">RNA-binding</keyword>
<reference evidence="6" key="2">
    <citation type="submission" date="2014-02" db="EMBL/GenBank/DDBJ databases">
        <title>Complete DNA sequence of /Kuraishia capsulata/ illustrates novel genomic features among budding yeasts (/Saccharomycotina/).</title>
        <authorList>
            <person name="Morales L."/>
            <person name="Noel B."/>
            <person name="Porcel B."/>
            <person name="Marcet-Houben M."/>
            <person name="Hullo M-F."/>
            <person name="Sacerdot C."/>
            <person name="Tekaia F."/>
            <person name="Leh-Louis V."/>
            <person name="Despons L."/>
            <person name="Khanna V."/>
            <person name="Aury J-M."/>
            <person name="Barbe V."/>
            <person name="Couloux A."/>
            <person name="Labadie K."/>
            <person name="Pelletier E."/>
            <person name="Souciet J-L."/>
            <person name="Boekhout T."/>
            <person name="Gabaldon T."/>
            <person name="Wincker P."/>
            <person name="Dujon B."/>
        </authorList>
    </citation>
    <scope>NUCLEOTIDE SEQUENCE</scope>
    <source>
        <strain evidence="6">CBS 1993</strain>
    </source>
</reference>
<dbReference type="GO" id="GO:0005852">
    <property type="term" value="C:eukaryotic translation initiation factor 3 complex"/>
    <property type="evidence" value="ECO:0007669"/>
    <property type="project" value="InterPro"/>
</dbReference>
<dbReference type="Pfam" id="PF05091">
    <property type="entry name" value="eIF-3_zeta"/>
    <property type="match status" value="1"/>
</dbReference>
<evidence type="ECO:0000256" key="1">
    <source>
        <dbReference type="ARBA" id="ARBA00022490"/>
    </source>
</evidence>
<dbReference type="HOGENOM" id="CLU_024521_2_0_1"/>
<feature type="compositionally biased region" description="Polar residues" evidence="5">
    <location>
        <begin position="154"/>
        <end position="167"/>
    </location>
</feature>
<dbReference type="EMBL" id="HG793126">
    <property type="protein sequence ID" value="CDK25692.1"/>
    <property type="molecule type" value="Genomic_DNA"/>
</dbReference>
<keyword evidence="1" id="KW-0963">Cytoplasm</keyword>
<dbReference type="STRING" id="1382522.W6MLI9"/>
<gene>
    <name evidence="6" type="ORF">KUCA_T00001662001</name>
</gene>
<evidence type="ECO:0008006" key="8">
    <source>
        <dbReference type="Google" id="ProtNLM"/>
    </source>
</evidence>
<dbReference type="PANTHER" id="PTHR12399:SF0">
    <property type="entry name" value="EUKARYOTIC TRANSLATION INITIATION FACTOR 3 SUBUNIT D"/>
    <property type="match status" value="1"/>
</dbReference>
<keyword evidence="4" id="KW-0648">Protein biosynthesis</keyword>
<evidence type="ECO:0000256" key="2">
    <source>
        <dbReference type="ARBA" id="ARBA00022540"/>
    </source>
</evidence>
<dbReference type="AlphaFoldDB" id="W6MLI9"/>
<dbReference type="OrthoDB" id="16538at2759"/>
<dbReference type="GO" id="GO:0003743">
    <property type="term" value="F:translation initiation factor activity"/>
    <property type="evidence" value="ECO:0007669"/>
    <property type="project" value="UniProtKB-KW"/>
</dbReference>
<evidence type="ECO:0000256" key="3">
    <source>
        <dbReference type="ARBA" id="ARBA00022884"/>
    </source>
</evidence>
<reference evidence="6" key="1">
    <citation type="submission" date="2013-12" db="EMBL/GenBank/DDBJ databases">
        <authorList>
            <person name="Genoscope - CEA"/>
        </authorList>
    </citation>
    <scope>NUCLEOTIDE SEQUENCE</scope>
    <source>
        <strain evidence="6">CBS 1993</strain>
    </source>
</reference>
<accession>W6MLI9</accession>